<reference evidence="1" key="1">
    <citation type="submission" date="2021-06" db="EMBL/GenBank/DDBJ databases">
        <authorList>
            <person name="Kallberg Y."/>
            <person name="Tangrot J."/>
            <person name="Rosling A."/>
        </authorList>
    </citation>
    <scope>NUCLEOTIDE SEQUENCE</scope>
    <source>
        <strain evidence="1">MA461A</strain>
    </source>
</reference>
<evidence type="ECO:0000313" key="2">
    <source>
        <dbReference type="Proteomes" id="UP000789920"/>
    </source>
</evidence>
<comment type="caution">
    <text evidence="1">The sequence shown here is derived from an EMBL/GenBank/DDBJ whole genome shotgun (WGS) entry which is preliminary data.</text>
</comment>
<accession>A0ACA9MJG1</accession>
<feature type="non-terminal residue" evidence="1">
    <location>
        <position position="1"/>
    </location>
</feature>
<proteinExistence type="predicted"/>
<gene>
    <name evidence="1" type="ORF">RPERSI_LOCUS5725</name>
</gene>
<keyword evidence="2" id="KW-1185">Reference proteome</keyword>
<name>A0ACA9MJG1_9GLOM</name>
<sequence>GVQTTSHVESLNHIIKNVLSSSSTLCDLANAIEEKLKDKAQ</sequence>
<dbReference type="EMBL" id="CAJVQC010008708">
    <property type="protein sequence ID" value="CAG8595822.1"/>
    <property type="molecule type" value="Genomic_DNA"/>
</dbReference>
<evidence type="ECO:0000313" key="1">
    <source>
        <dbReference type="EMBL" id="CAG8595822.1"/>
    </source>
</evidence>
<organism evidence="1 2">
    <name type="scientific">Racocetra persica</name>
    <dbReference type="NCBI Taxonomy" id="160502"/>
    <lineage>
        <taxon>Eukaryota</taxon>
        <taxon>Fungi</taxon>
        <taxon>Fungi incertae sedis</taxon>
        <taxon>Mucoromycota</taxon>
        <taxon>Glomeromycotina</taxon>
        <taxon>Glomeromycetes</taxon>
        <taxon>Diversisporales</taxon>
        <taxon>Gigasporaceae</taxon>
        <taxon>Racocetra</taxon>
    </lineage>
</organism>
<dbReference type="Proteomes" id="UP000789920">
    <property type="component" value="Unassembled WGS sequence"/>
</dbReference>
<protein>
    <submittedName>
        <fullName evidence="1">27066_t:CDS:1</fullName>
    </submittedName>
</protein>